<accession>A0A4Z2GSC3</accession>
<dbReference type="AlphaFoldDB" id="A0A4Z2GSC3"/>
<keyword evidence="3" id="KW-1185">Reference proteome</keyword>
<reference evidence="2 3" key="1">
    <citation type="submission" date="2019-03" db="EMBL/GenBank/DDBJ databases">
        <title>First draft genome of Liparis tanakae, snailfish: a comprehensive survey of snailfish specific genes.</title>
        <authorList>
            <person name="Kim W."/>
            <person name="Song I."/>
            <person name="Jeong J.-H."/>
            <person name="Kim D."/>
            <person name="Kim S."/>
            <person name="Ryu S."/>
            <person name="Song J.Y."/>
            <person name="Lee S.K."/>
        </authorList>
    </citation>
    <scope>NUCLEOTIDE SEQUENCE [LARGE SCALE GENOMIC DNA]</scope>
    <source>
        <tissue evidence="2">Muscle</tissue>
    </source>
</reference>
<organism evidence="2 3">
    <name type="scientific">Liparis tanakae</name>
    <name type="common">Tanaka's snailfish</name>
    <dbReference type="NCBI Taxonomy" id="230148"/>
    <lineage>
        <taxon>Eukaryota</taxon>
        <taxon>Metazoa</taxon>
        <taxon>Chordata</taxon>
        <taxon>Craniata</taxon>
        <taxon>Vertebrata</taxon>
        <taxon>Euteleostomi</taxon>
        <taxon>Actinopterygii</taxon>
        <taxon>Neopterygii</taxon>
        <taxon>Teleostei</taxon>
        <taxon>Neoteleostei</taxon>
        <taxon>Acanthomorphata</taxon>
        <taxon>Eupercaria</taxon>
        <taxon>Perciformes</taxon>
        <taxon>Cottioidei</taxon>
        <taxon>Cottales</taxon>
        <taxon>Liparidae</taxon>
        <taxon>Liparis</taxon>
    </lineage>
</organism>
<dbReference type="EMBL" id="SRLO01000434">
    <property type="protein sequence ID" value="TNN56211.1"/>
    <property type="molecule type" value="Genomic_DNA"/>
</dbReference>
<sequence>MVDALEENVMKDILSMGLEEDQLKHQINQLLMIYTRNLEPSPFENSTCSGGLVIHVIGLAIECLRGYTLRFPEVIEKLRHSRIGKKPPSDGVCSLIGPVPSERDEEHVSGRPPIREGREAEEEEEQKKKKKSWKDEDEWRSDPLVPPSSSGGFALHAVI</sequence>
<feature type="compositionally biased region" description="Basic and acidic residues" evidence="1">
    <location>
        <begin position="101"/>
        <end position="118"/>
    </location>
</feature>
<protein>
    <submittedName>
        <fullName evidence="2">Uncharacterized protein</fullName>
    </submittedName>
</protein>
<evidence type="ECO:0000313" key="2">
    <source>
        <dbReference type="EMBL" id="TNN56211.1"/>
    </source>
</evidence>
<gene>
    <name evidence="2" type="ORF">EYF80_033587</name>
</gene>
<dbReference type="Proteomes" id="UP000314294">
    <property type="component" value="Unassembled WGS sequence"/>
</dbReference>
<proteinExistence type="predicted"/>
<evidence type="ECO:0000256" key="1">
    <source>
        <dbReference type="SAM" id="MobiDB-lite"/>
    </source>
</evidence>
<feature type="region of interest" description="Disordered" evidence="1">
    <location>
        <begin position="82"/>
        <end position="159"/>
    </location>
</feature>
<evidence type="ECO:0000313" key="3">
    <source>
        <dbReference type="Proteomes" id="UP000314294"/>
    </source>
</evidence>
<comment type="caution">
    <text evidence="2">The sequence shown here is derived from an EMBL/GenBank/DDBJ whole genome shotgun (WGS) entry which is preliminary data.</text>
</comment>
<name>A0A4Z2GSC3_9TELE</name>